<proteinExistence type="predicted"/>
<feature type="region of interest" description="Disordered" evidence="1">
    <location>
        <begin position="457"/>
        <end position="485"/>
    </location>
</feature>
<keyword evidence="3" id="KW-1185">Reference proteome</keyword>
<dbReference type="EMBL" id="VFQC01000001">
    <property type="protein sequence ID" value="TQN32303.1"/>
    <property type="molecule type" value="Genomic_DNA"/>
</dbReference>
<name>A0A543NKB3_9ACTN</name>
<gene>
    <name evidence="2" type="ORF">FHX37_2254</name>
</gene>
<organism evidence="2 3">
    <name type="scientific">Haloactinospora alba</name>
    <dbReference type="NCBI Taxonomy" id="405555"/>
    <lineage>
        <taxon>Bacteria</taxon>
        <taxon>Bacillati</taxon>
        <taxon>Actinomycetota</taxon>
        <taxon>Actinomycetes</taxon>
        <taxon>Streptosporangiales</taxon>
        <taxon>Nocardiopsidaceae</taxon>
        <taxon>Haloactinospora</taxon>
    </lineage>
</organism>
<sequence length="546" mass="59356">MSVPSHSSQPDSGPVPSAVFAEMLRAAHTLLSVREPLDAEVGVSEMLGAWWARKMPGVDVERRLGEGLVAHAADSGTPAGLALLSGISVLGTSQRQRRLAAESARSLRAQGVSGPSWTTSVGEVLPQSAYISGTRYGDTDEVICVFRYAPTAGTDAAHHALIAAIDHNSGGVLRDAWVTAKPQQLIERCEEQKNRDPMSVFAATRPERARTLLENAIQRTDQVLGGKPENPVRSVGISEQDLAGGSLAAHHALTRARVRSLPREAEPPAEPVWRPDHRAVLAARFLASEEAAELSDSYAASRCVDHIIGYGCDIDAGRPTRVSPSKVETFLLSWLPRRTVLLPEEQEAMPHVLAAWIRWAGARNELPESAVGATLDALWNSTAVFTNTYPDPASSFGLRQEVIRRLLPDGDLAALPRRMFAFPLLTSDLLADSAHEFDPTTREGRRALLKLDHFGHYESPTEHRGKHSAGGRTPSSGETPSEEDLAAHERLAERLWHGDPPALWNAAQRLLDRGCGRSVVLQELLAVLADTDGHDEEELRERLENL</sequence>
<dbReference type="AlphaFoldDB" id="A0A543NKB3"/>
<accession>A0A543NKB3</accession>
<evidence type="ECO:0000256" key="1">
    <source>
        <dbReference type="SAM" id="MobiDB-lite"/>
    </source>
</evidence>
<evidence type="ECO:0000313" key="2">
    <source>
        <dbReference type="EMBL" id="TQN32303.1"/>
    </source>
</evidence>
<evidence type="ECO:0000313" key="3">
    <source>
        <dbReference type="Proteomes" id="UP000317422"/>
    </source>
</evidence>
<reference evidence="2 3" key="1">
    <citation type="submission" date="2019-06" db="EMBL/GenBank/DDBJ databases">
        <title>Sequencing the genomes of 1000 actinobacteria strains.</title>
        <authorList>
            <person name="Klenk H.-P."/>
        </authorList>
    </citation>
    <scope>NUCLEOTIDE SEQUENCE [LARGE SCALE GENOMIC DNA]</scope>
    <source>
        <strain evidence="2 3">DSM 45015</strain>
    </source>
</reference>
<protein>
    <submittedName>
        <fullName evidence="2">Uncharacterized protein</fullName>
    </submittedName>
</protein>
<comment type="caution">
    <text evidence="2">The sequence shown here is derived from an EMBL/GenBank/DDBJ whole genome shotgun (WGS) entry which is preliminary data.</text>
</comment>
<dbReference type="Proteomes" id="UP000317422">
    <property type="component" value="Unassembled WGS sequence"/>
</dbReference>